<name>A0A381RUW6_9ZZZZ</name>
<reference evidence="1" key="1">
    <citation type="submission" date="2018-05" db="EMBL/GenBank/DDBJ databases">
        <authorList>
            <person name="Lanie J.A."/>
            <person name="Ng W.-L."/>
            <person name="Kazmierczak K.M."/>
            <person name="Andrzejewski T.M."/>
            <person name="Davidsen T.M."/>
            <person name="Wayne K.J."/>
            <person name="Tettelin H."/>
            <person name="Glass J.I."/>
            <person name="Rusch D."/>
            <person name="Podicherti R."/>
            <person name="Tsui H.-C.T."/>
            <person name="Winkler M.E."/>
        </authorList>
    </citation>
    <scope>NUCLEOTIDE SEQUENCE</scope>
</reference>
<sequence>MFNIYNASFLITSTCAKLILIEMHYFFSSVESLDFNKCSNLNLLKIDQFNILKKIKNMDYKNQITIDLNADLGEFQTDTQYLYELQILNHVSSCNIACGGHTGNDESMKKIIVACQKNKVSIGAHPSYPDPMGFGRRSIEINESRLKESLIHQINKLVALSKELNTKPTHVKAHGALYHDVSNSKDVATLFVDVINQIDPNLYILGLPGSAIESVVEEHGMRFICEAFLDRRYSDSGFLLNRSQQGAILENVSECCEQAVNIVCNNKVQTETGGLINITAETLCLHSDSPNALKTAARVRSELEKINITIQSFVV</sequence>
<dbReference type="CDD" id="cd10801">
    <property type="entry name" value="LamB_YcsF_like_1"/>
    <property type="match status" value="1"/>
</dbReference>
<dbReference type="Gene3D" id="3.20.20.370">
    <property type="entry name" value="Glycoside hydrolase/deacetylase"/>
    <property type="match status" value="1"/>
</dbReference>
<dbReference type="InterPro" id="IPR011330">
    <property type="entry name" value="Glyco_hydro/deAcase_b/a-brl"/>
</dbReference>
<organism evidence="1">
    <name type="scientific">marine metagenome</name>
    <dbReference type="NCBI Taxonomy" id="408172"/>
    <lineage>
        <taxon>unclassified sequences</taxon>
        <taxon>metagenomes</taxon>
        <taxon>ecological metagenomes</taxon>
    </lineage>
</organism>
<gene>
    <name evidence="1" type="ORF">METZ01_LOCUS47723</name>
</gene>
<dbReference type="Pfam" id="PF03746">
    <property type="entry name" value="LamB_YcsF"/>
    <property type="match status" value="1"/>
</dbReference>
<dbReference type="SUPFAM" id="SSF88713">
    <property type="entry name" value="Glycoside hydrolase/deacetylase"/>
    <property type="match status" value="1"/>
</dbReference>
<dbReference type="PANTHER" id="PTHR30292">
    <property type="entry name" value="UNCHARACTERIZED PROTEIN YBGL-RELATED"/>
    <property type="match status" value="1"/>
</dbReference>
<protein>
    <recommendedName>
        <fullName evidence="2">Lactam utilization protein LamB</fullName>
    </recommendedName>
</protein>
<evidence type="ECO:0008006" key="2">
    <source>
        <dbReference type="Google" id="ProtNLM"/>
    </source>
</evidence>
<dbReference type="GO" id="GO:0005975">
    <property type="term" value="P:carbohydrate metabolic process"/>
    <property type="evidence" value="ECO:0007669"/>
    <property type="project" value="InterPro"/>
</dbReference>
<dbReference type="NCBIfam" id="NF003814">
    <property type="entry name" value="PRK05406.1-3"/>
    <property type="match status" value="1"/>
</dbReference>
<dbReference type="PANTHER" id="PTHR30292:SF0">
    <property type="entry name" value="5-OXOPROLINASE SUBUNIT A"/>
    <property type="match status" value="1"/>
</dbReference>
<proteinExistence type="predicted"/>
<dbReference type="InterPro" id="IPR005501">
    <property type="entry name" value="LamB/YcsF/PxpA-like"/>
</dbReference>
<accession>A0A381RUW6</accession>
<dbReference type="AlphaFoldDB" id="A0A381RUW6"/>
<dbReference type="EMBL" id="UINC01002274">
    <property type="protein sequence ID" value="SUZ94869.1"/>
    <property type="molecule type" value="Genomic_DNA"/>
</dbReference>
<evidence type="ECO:0000313" key="1">
    <source>
        <dbReference type="EMBL" id="SUZ94869.1"/>
    </source>
</evidence>